<dbReference type="Proteomes" id="UP000002488">
    <property type="component" value="Unassembled WGS sequence"/>
</dbReference>
<feature type="region of interest" description="Disordered" evidence="1">
    <location>
        <begin position="1699"/>
        <end position="1727"/>
    </location>
</feature>
<feature type="region of interest" description="Disordered" evidence="1">
    <location>
        <begin position="1179"/>
        <end position="1217"/>
    </location>
</feature>
<feature type="region of interest" description="Disordered" evidence="1">
    <location>
        <begin position="4390"/>
        <end position="4446"/>
    </location>
</feature>
<feature type="region of interest" description="Disordered" evidence="1">
    <location>
        <begin position="645"/>
        <end position="665"/>
    </location>
</feature>
<feature type="region of interest" description="Disordered" evidence="1">
    <location>
        <begin position="3076"/>
        <end position="3112"/>
    </location>
</feature>
<feature type="compositionally biased region" description="Low complexity" evidence="1">
    <location>
        <begin position="2654"/>
        <end position="2687"/>
    </location>
</feature>
<organism evidence="2 3">
    <name type="scientific">Giardia intestinalis (strain ATCC 50581 / GS clone H7)</name>
    <name type="common">Giardia lamblia</name>
    <dbReference type="NCBI Taxonomy" id="598745"/>
    <lineage>
        <taxon>Eukaryota</taxon>
        <taxon>Metamonada</taxon>
        <taxon>Diplomonadida</taxon>
        <taxon>Hexamitidae</taxon>
        <taxon>Giardiinae</taxon>
        <taxon>Giardia</taxon>
    </lineage>
</organism>
<feature type="compositionally biased region" description="Basic and acidic residues" evidence="1">
    <location>
        <begin position="1708"/>
        <end position="1719"/>
    </location>
</feature>
<feature type="region of interest" description="Disordered" evidence="1">
    <location>
        <begin position="3131"/>
        <end position="3158"/>
    </location>
</feature>
<feature type="region of interest" description="Disordered" evidence="1">
    <location>
        <begin position="2787"/>
        <end position="2807"/>
    </location>
</feature>
<feature type="compositionally biased region" description="Polar residues" evidence="1">
    <location>
        <begin position="1197"/>
        <end position="1217"/>
    </location>
</feature>
<feature type="compositionally biased region" description="Low complexity" evidence="1">
    <location>
        <begin position="3098"/>
        <end position="3110"/>
    </location>
</feature>
<feature type="compositionally biased region" description="Polar residues" evidence="1">
    <location>
        <begin position="4526"/>
        <end position="4540"/>
    </location>
</feature>
<feature type="region of interest" description="Disordered" evidence="1">
    <location>
        <begin position="360"/>
        <end position="387"/>
    </location>
</feature>
<comment type="caution">
    <text evidence="2">The sequence shown here is derived from an EMBL/GenBank/DDBJ whole genome shotgun (WGS) entry which is preliminary data.</text>
</comment>
<protein>
    <submittedName>
        <fullName evidence="2">Uncharacterized protein</fullName>
    </submittedName>
</protein>
<feature type="compositionally biased region" description="Polar residues" evidence="1">
    <location>
        <begin position="2494"/>
        <end position="2511"/>
    </location>
</feature>
<feature type="region of interest" description="Disordered" evidence="1">
    <location>
        <begin position="868"/>
        <end position="891"/>
    </location>
</feature>
<name>C6LR95_GIAIB</name>
<dbReference type="EMBL" id="ACGJ01001794">
    <property type="protein sequence ID" value="EET01472.1"/>
    <property type="molecule type" value="Genomic_DNA"/>
</dbReference>
<dbReference type="OrthoDB" id="10693022at2759"/>
<feature type="region of interest" description="Disordered" evidence="1">
    <location>
        <begin position="4816"/>
        <end position="4848"/>
    </location>
</feature>
<evidence type="ECO:0000313" key="2">
    <source>
        <dbReference type="EMBL" id="EET01472.1"/>
    </source>
</evidence>
<feature type="compositionally biased region" description="Polar residues" evidence="1">
    <location>
        <begin position="868"/>
        <end position="879"/>
    </location>
</feature>
<dbReference type="VEuPathDB" id="GiardiaDB:GL50581_1277"/>
<feature type="compositionally biased region" description="Polar residues" evidence="1">
    <location>
        <begin position="1352"/>
        <end position="1367"/>
    </location>
</feature>
<feature type="region of interest" description="Disordered" evidence="1">
    <location>
        <begin position="1455"/>
        <end position="1484"/>
    </location>
</feature>
<feature type="region of interest" description="Disordered" evidence="1">
    <location>
        <begin position="1339"/>
        <end position="1367"/>
    </location>
</feature>
<dbReference type="OMA" id="SMANTIH"/>
<feature type="compositionally biased region" description="Low complexity" evidence="1">
    <location>
        <begin position="4429"/>
        <end position="4438"/>
    </location>
</feature>
<proteinExistence type="predicted"/>
<feature type="region of interest" description="Disordered" evidence="1">
    <location>
        <begin position="2437"/>
        <end position="2468"/>
    </location>
</feature>
<feature type="compositionally biased region" description="Polar residues" evidence="1">
    <location>
        <begin position="818"/>
        <end position="827"/>
    </location>
</feature>
<evidence type="ECO:0000313" key="3">
    <source>
        <dbReference type="Proteomes" id="UP000002488"/>
    </source>
</evidence>
<feature type="compositionally biased region" description="Low complexity" evidence="1">
    <location>
        <begin position="1461"/>
        <end position="1471"/>
    </location>
</feature>
<feature type="compositionally biased region" description="Polar residues" evidence="1">
    <location>
        <begin position="4395"/>
        <end position="4406"/>
    </location>
</feature>
<feature type="region of interest" description="Disordered" evidence="1">
    <location>
        <begin position="4526"/>
        <end position="4582"/>
    </location>
</feature>
<feature type="compositionally biased region" description="Polar residues" evidence="1">
    <location>
        <begin position="2437"/>
        <end position="2449"/>
    </location>
</feature>
<reference evidence="2 3" key="1">
    <citation type="journal article" date="2009" name="PLoS Pathog.">
        <title>Draft genome sequencing of giardia intestinalis assemblage B isolate GS: is human giardiasis caused by two different species?</title>
        <authorList>
            <person name="Franzen O."/>
            <person name="Jerlstrom-Hultqvist J."/>
            <person name="Castro E."/>
            <person name="Sherwood E."/>
            <person name="Ankarklev J."/>
            <person name="Reiner D.S."/>
            <person name="Palm D."/>
            <person name="Andersson J.O."/>
            <person name="Andersson B."/>
            <person name="Svard S.G."/>
        </authorList>
    </citation>
    <scope>NUCLEOTIDE SEQUENCE [LARGE SCALE GENOMIC DNA]</scope>
    <source>
        <strain evidence="3">ATCC 50581 / GS clone H7</strain>
    </source>
</reference>
<feature type="region of interest" description="Disordered" evidence="1">
    <location>
        <begin position="2556"/>
        <end position="2578"/>
    </location>
</feature>
<feature type="compositionally biased region" description="Polar residues" evidence="1">
    <location>
        <begin position="3131"/>
        <end position="3145"/>
    </location>
</feature>
<feature type="compositionally biased region" description="Low complexity" evidence="1">
    <location>
        <begin position="4573"/>
        <end position="4582"/>
    </location>
</feature>
<sequence>MPELVDNSGQPSRSSPYLALNTPNQEVASAGSTPPESHRLSTIGIHYKASTEIIDFALSNNHIFVATRNTAVLLSAASSVLISRQSFKSNILRVGAAPNDTCLYVVTDDGVLYVLQTLGRPHNNPSVRAIDLVHSSDTGSCVDLAIANRTTAYAPVVQLNRTVSEVHMEIDPINPYSFMLSFRVEFSPDLKIPSFNTLLYCNNLSQITSYHLRNRITAMHFGNLGLSFIGDITGRVYILMTSESLRDRVQNQQFPASNGSPRVESRLASFIFFERIYPEHIKRIHLLSPVTLFLGYIDGMMLTINLKTKIVMKHDIACTNTYQSGKLKTKITGKPGIKARVLLGSDPLLGKFCISKHTEAQKRTLRGEQPVETTGPQTALNNDPVPPSQASTSDFLAEYIKLKEQLAKENAEGVMQELLDTFVEEWEYGPAQRQASQFKNSPASKQSPAFQLPRPSVILTKGFESSQIASIDEYLVLFTCFKGYLVAFNLTAYDNAISRPIYLEDMTTSGLYKYSATEKLKSRMQLHIHKGRLLVSMANTIHTISLPQFLLPLISYTPRFGNYRFYSQGERDILGNSEEDYPYDVRMIFEAADVTQQSSFMKGCKELGEKAIDLDPMIDLSVKTAICASATDQFMDAHLYQEGGTPTNRSGSIGQGVGALSKNDPRSPVQLLKQLREKRMKTSPSGRALSTPKLNEDDRQFRMVLSDKVALADAHLRVARESLIREKMLEQIMRRFEYGQDSPDNYLQLSPRQGSYDRYKRIASKEVDRYDHTHFLPVTNLSGDIIKGRHRHVHSLNFEKDYFKVIDDKMKQPKGNFLHNTIDTTSQKRSRENDGGLNKSTHSDTNLALSDLMTDSLDVLSQSSSTFASVSGDSFQTPQRHQDSEHVPAFNKGISDQNGDILHCNSQHTVACDNSMRPVVDLGGQSPSQSINDGQNNLLLNDLDPLLSTCSVDKQTEQSISNVINRAMLLPEIAEQQFSQSPVPPPSSDAARLEERKIDSIVSFILSTHKHSEVSHSESPALRSRSPASAKSCWPCAERVSQLYSVSKLLSRNRAYASMASAMVHILKMPRQDTTSDRIDRLLKLHKGEKMFRLLAQTGLFTDQERAILSETLDDARFYYQQLGFPAMDINQIKPSTVEGVSQWKGYLDSHGILPHTLANLKPDMYFRHPGRNITSAISTRRIPKVHRSGIEPSFGTPDTQKQEQQGPSKDSSQSVKELTGLQVFSLQPSSSASGSSSLRKNLLLSTGSTTVVTAPPSSAPHSLSIAKTSTVLSSKSKECIYPAKSSSSPVTRDTSLPVFSYPQESLPADISVAVYSEDNHLHPEEVYVDVRASQQLTQSNTLADSRKESRPTNSCDNSLDSSTSIDSATERSNTIVAAAYNDHRIFRSSPKSSQLFDSHFLKETLRAPKSDSQTLRPKLRPPDILYPITSSDHIEEHKVLSASTSSALQPLLQTARQRPLRPSSLPSSRLNQRKSATETLTPRETHHAWLRSRAQTKSTVHVTVFTGIPKYYDIRTRIEYAHKHQFNMMQQRDLTDSVEPVGSLVYKTSRPASVQEFRHVDGDDAIHLSIPQIPLEAERHGSNLLTDDGSFMSTTQQEKKDLIHRPGWSASETFRKTTKVANDGSILSAIEFYPMPQPDANDVKNGPTLVNLNQQLTHIIDSLAARMYGEKEKHFLARYTDSVTGALVKQARLINAQGKSSSPNTLDNKRVYTSDRRPSTGTPMHQGVLLDRGIPLSSLAKLSSALGNIVYKLTIMRQAVYRQSTEEEAIEARNDMWNAAVTEINKAFPNMLHVSSEQLELPGAHSPEKIAVNINNKDILYSQPTERQISPVKEKVFKEPQRLTWRIGAANLSSAGPTAEYRYLHDTETRIAGDPGDRSRPAHSHVTADGVQSAKYMRSLAQARARFAPYSLKDVLQVFSYLDVGVGANGEIRSLSADRLTKVYRADSDIYGCADNEESDGEPYHRAGSGARYPSLESQQVKESLDERRSTSFRYSLPRGSIESLSEILPQPQHELQTNQVTINPPAPINKQTRDLHSQRIKKKSHPLLEDASLVQTILADLEILPAQHTFDSQDANTSIQVKRKDLTRLLLRMVDDASQHEETKILEPLLPQVVRNDSVFKEQLLSFLYEKRGLVEQHAIRVQDLMQTQKRFEDMQERAISLQTMQKPAERVVYESKVSLMESTGKSICEQLRDTNQPLEISTVDLVNMNVTKYSDKPSVLLHSVVFSPMKFRTMRERALAAKKRIQEKQSLDIPDLIIPSVFTGPYTGNVSANIPVKQVSSRDELHKAIKNGSRASKPLSKRGQPTLSTSDINLTLVSDLPEPSVQARNINRKDLQDRHSYASDSMVSLSVSIEMKPSRPDELLAPSLKSPRAMTDLSIQQCKDFNFRSNLPDSIVKTKSQTDQYQGSKMDLERVLEPARPDIVTNVPILGTSSSTHQAQSLSNRAPTMVKSREQAPSLRHSEIKDASIVDMRSVTPFDSAPEVGLAEEVSAQSRSKTSQELTHSISSRSLSAVSFPSDTLNAQSYDSFNESISGKGKEHGPLIPAISSLAQDSVHSGLPPRPSSGALRPAVVSPRPGHFSSIHEHIKNLQHPSELINLSSRDRGLLLSMSYRSPYNLRCPEIVFSALGIKVPSKTDTPPLNATGGKRRSTSISPTSNLSSAPSTRRTSKSSSFSYSRSSSPAKWSDDSDTFVGTVIAQMRSLRASSKKPHYRGYRYGTLTPTEGFSTHPGRSRSCCDLLGRTRDGYMCAVQTCFLDFQSHDHTQTDPRLSADVFFSELQVAHTITDNPEPSEPNTTPEQDRSFSKPMLPFSSLCSGSAAIPHIPSQFPSINLAIPHEITVQPRTSVLSKESSPHELFSIQLRQVYRRYLTAKNSAFKRDASIFKSQQLIVLSEHMTSLSKYLYPLTQKILYADYHGTTAFGTYTETEMYASGLKKYGSYFYYNMPQWATESSANITTHSSAYSRQRLDSVRFVSFLQSVFPVVSKPMGLMGNSDGRNAQIKTDTIPNQSTTTSAADMIYPEGRRPLISYARYHPISISITNHDDEIFKVQNLSCSTGNVLLIPPRSKSARKSLIDRYYVRQRPTPRRSHGHNQSMSFQASRSSSPSYHSDLHRSFTILSGRSFDTAPSSALDSNSTISNKQSKPKHLEGKTQRKRSFEELRRLERYSCHSISKDKVCDDCNMYYSINQWKYSISKNCCVHRPLPNMTLFGRRWEDSHGAAIPSAETRSVVQRRIRSRIQCSKMFKTMECILQDNYKRFYPDVSYYTLGAYNIRQYSPISSSIPPIYNLLQKRVKSSQPAKDFLETSISDEEFIFNGVYTHKHESKTENCCFAFETSLISASKVAYSIESCFNKKLIIDITEKTASAAVPQSKRPAIQRRGPLMPISQTVFNGFCTEDPRALLEASNTRAILNRQLYNHERNACEKEQDSDADSFESPILRLSLELHNIQEYIHHLYSLRFSSAQLASVTFPSGLRFSSIDCIGGPIEASFLSNLNAQYWGLIKSWDQAYSNNANLLTSATSAYVMVAERTKNIMLFTLGAEQDTTDNPEAFLKNLLTCRYDKYKYNRLRAQEEQLYEVCPDTLPDLSRIGHRRRNKIMSKYDVFGRGIASKAKGRTVPERQKKISNAVLLESAGTSHACDQTDTAESQSAITPVSFSEKSTYRSLLGPSICDGCLSENKEIGGDVGSSSVCLTHVFTVDIQKVLCRSLSKEGSVGASPRRGYQYSAQELTREIVVTRGTHSLAGHISLAPTTETSRTNRKRPNSARSENHLSGIKTCINTFVRSQALCRSRQLPIYLMEIIILQASESLACSLSHVFRHREAAGYFKTVVEKEFVPVINKPIVSLNDLPPCTVTSGFAHAIYGSDSVLDTYSLIKRKAESGTISIYDAARLGRFVMLPIDYIDYRAFLLYTKALNKHIMDVSAVLQSQRVVKSLEARDEQLSRLMESTRAYSNDMAPCYELWNRLVFNMHHVLNVRSVGIYSEQFEKLLKQHNGELDLLIEKALTLNSEYYTKHPAIFKEYQVRRRQKESEYKAELERIRYLMMEVMRNWRLHGPIYNISGLLLISYRGTAAFKEALQRYFPVANEDQPGTDNLEPALNMAPFGTGEMPITARDRSKEGEASERSDKTLLLSYRSTRPTTGTSHNSNSNRFVPSVVSERELDIQYRTRHLLLSRLVLIELSARIFETQHKNNMLTAIQYMIPDDLDSIFSQLPSVAKGKDPSNALFKQVSTEALASGNSKIGVYDYMHGVSADEMETKEIRKTLQTLENQGKDTDASENISTARDATVLMAKELSRPSTALPVSDIKLTIVRDTTPSPLVSSPTKTVALAIKMNNLDMLARDIKQRLDKLQKGDLDEFDGSIIEFVSQSESFFSICDAPDMQTKLDDLPEEQSSTQEPSGTLNKKGRRVTISDDSHAPSAPQVTSSSSRPVSGSNLKPLSATKGPLNVVQLNMSLDVKQRAARLTIDSLRSRGMKTPHQDKDLGRILQKLTTTENSALKNASLLSDSTPSREDSIAPRTLSAVRQANQTSAQTNSSNKRKGGGQSCVPDSSPVTRDFSSISTAEKKTTSQSSRLSSIRSAGIRLPRHIEKTLEAGAVADMTPNYFSLNSSLQASLSSQEDTGDLNNLFIKCANPTNTKEVSINRCQSSVDRSRIPNNKKSAKKFASISISECEYRKSTSKDGLPMTLTGVSVQKSIHPEVLIKAKRQVELLPRNSVNNSANQSICSADHAPDTLSRPASSFETGYRKDIGRNPWKRGSTTTSHIVPQPKYLSQSHIKDLIASTSTTEQGSNVNLTESELAHIEALGRRRLKPENGSTWTTIGGIARPGSGIGMRAYSSRKRSSD</sequence>
<feature type="region of interest" description="Disordered" evidence="1">
    <location>
        <begin position="1954"/>
        <end position="1993"/>
    </location>
</feature>
<accession>C6LR95</accession>
<feature type="compositionally biased region" description="Basic and acidic residues" evidence="1">
    <location>
        <begin position="3149"/>
        <end position="3158"/>
    </location>
</feature>
<gene>
    <name evidence="2" type="ORF">GL50581_1277</name>
</gene>
<feature type="region of interest" description="Disordered" evidence="1">
    <location>
        <begin position="814"/>
        <end position="843"/>
    </location>
</feature>
<feature type="compositionally biased region" description="Polar residues" evidence="1">
    <location>
        <begin position="371"/>
        <end position="381"/>
    </location>
</feature>
<feature type="region of interest" description="Disordered" evidence="1">
    <location>
        <begin position="2489"/>
        <end position="2511"/>
    </location>
</feature>
<evidence type="ECO:0000256" key="1">
    <source>
        <dbReference type="SAM" id="MobiDB-lite"/>
    </source>
</evidence>
<feature type="region of interest" description="Disordered" evidence="1">
    <location>
        <begin position="2637"/>
        <end position="2690"/>
    </location>
</feature>
<feature type="compositionally biased region" description="Polar residues" evidence="1">
    <location>
        <begin position="4551"/>
        <end position="4566"/>
    </location>
</feature>